<protein>
    <submittedName>
        <fullName evidence="1">Uncharacterized protein</fullName>
    </submittedName>
</protein>
<dbReference type="InterPro" id="IPR036388">
    <property type="entry name" value="WH-like_DNA-bd_sf"/>
</dbReference>
<accession>A0A6N2V3G7</accession>
<proteinExistence type="predicted"/>
<reference evidence="1" key="1">
    <citation type="submission" date="2019-11" db="EMBL/GenBank/DDBJ databases">
        <authorList>
            <person name="Feng L."/>
        </authorList>
    </citation>
    <scope>NUCLEOTIDE SEQUENCE</scope>
    <source>
        <strain evidence="1">CAmalonaticusLFYP1</strain>
    </source>
</reference>
<dbReference type="InterPro" id="IPR020357">
    <property type="entry name" value="Tscrpt_reg_CaiF/GrlA"/>
</dbReference>
<dbReference type="AlphaFoldDB" id="A0A6N2V3G7"/>
<name>A0A6N2V3G7_CITAM</name>
<evidence type="ECO:0000313" key="1">
    <source>
        <dbReference type="EMBL" id="VYT22891.1"/>
    </source>
</evidence>
<dbReference type="Pfam" id="PF07180">
    <property type="entry name" value="CaiF_GrlA"/>
    <property type="match status" value="1"/>
</dbReference>
<gene>
    <name evidence="1" type="ORF">CALFYP1_03346</name>
</gene>
<dbReference type="Gene3D" id="1.10.10.10">
    <property type="entry name" value="Winged helix-like DNA-binding domain superfamily/Winged helix DNA-binding domain"/>
    <property type="match status" value="1"/>
</dbReference>
<organism evidence="1">
    <name type="scientific">Citrobacter amalonaticus</name>
    <dbReference type="NCBI Taxonomy" id="35703"/>
    <lineage>
        <taxon>Bacteria</taxon>
        <taxon>Pseudomonadati</taxon>
        <taxon>Pseudomonadota</taxon>
        <taxon>Gammaproteobacteria</taxon>
        <taxon>Enterobacterales</taxon>
        <taxon>Enterobacteriaceae</taxon>
        <taxon>Citrobacter</taxon>
    </lineage>
</organism>
<dbReference type="EMBL" id="CACRTI010000004">
    <property type="protein sequence ID" value="VYT22891.1"/>
    <property type="molecule type" value="Genomic_DNA"/>
</dbReference>
<dbReference type="GO" id="GO:0006351">
    <property type="term" value="P:DNA-templated transcription"/>
    <property type="evidence" value="ECO:0007669"/>
    <property type="project" value="InterPro"/>
</dbReference>
<sequence length="160" mass="18231">MLINSSSSTTKRRAEHRFHMPEEIRHLGEMPLFRAVAWWGFLRNKEFSRNDVSQAFHIDLRRASGILHYLCHRYDKHDIEFSVRKTAVRGGHCQLLVKIHSPATAGNLTAPPAKATPATRQVKKSTATDDRQLSHWLLSRPTGNNEAKLAAWKAACPLRE</sequence>